<dbReference type="Proteomes" id="UP001497680">
    <property type="component" value="Unassembled WGS sequence"/>
</dbReference>
<keyword evidence="2" id="KW-1185">Reference proteome</keyword>
<proteinExistence type="predicted"/>
<gene>
    <name evidence="1" type="ORF">F4821DRAFT_15488</name>
</gene>
<sequence>MSRSPGRKGLRNFSTSIAIMLSALLPPLLLLSVAAKAADIISRVQTPECKYLPGDANWPSQDEWAALNSSVGGRLIATSPLGSACHDPTFDEKLCTSLQEEWLYSGIHLESSSSVMAPLFANQSCDPWTPRNKSCTLGNYVSFAVNARNSGDIIAALKFADEKNVRFVIRNTGHDYLGRSTGAGALSVWVHQLRSTEILDWDDSYYKGKALKLGGGVLGYEAIAAAHEAGLVVLTGECPTVGLAGGYTQGGGHSALSSSFGLAADNTLSFEVVTPTGQLLTASTTENQDLYWALSGGGGGNYGVVTSMTVKAHPDATVSGATFLINGSDDDPDQIFNVIDAFHAALPAIVDSGVMIIYFFTNTFLQVPAMTAYNKSQSEVEQILQPFANSLAAMNVSFEPKITEFASYSDHYDNYWGPLPEGNIQVGTQLFGGRLIPRSVLPDFGPTARKIAEMGVTYIGVGHNVSRFGQNNVNSVLPQWRESIVQVSLTLPWSFQVPFEDGVEAQQKITDQIQPVIEAATPGSGAYINEADFQQHDWQKAFFGVNYPELLRIKNKYDPKGLLWAKVAVGSEAYTVDKDGRMCSAVSANRGNIPEI</sequence>
<accession>A0ACC0CNM4</accession>
<evidence type="ECO:0000313" key="1">
    <source>
        <dbReference type="EMBL" id="KAI6081927.1"/>
    </source>
</evidence>
<dbReference type="EMBL" id="MU394382">
    <property type="protein sequence ID" value="KAI6081927.1"/>
    <property type="molecule type" value="Genomic_DNA"/>
</dbReference>
<comment type="caution">
    <text evidence="1">The sequence shown here is derived from an EMBL/GenBank/DDBJ whole genome shotgun (WGS) entry which is preliminary data.</text>
</comment>
<name>A0ACC0CNM4_9PEZI</name>
<evidence type="ECO:0000313" key="2">
    <source>
        <dbReference type="Proteomes" id="UP001497680"/>
    </source>
</evidence>
<protein>
    <submittedName>
        <fullName evidence="1">FAD-binding domain-containing protein</fullName>
    </submittedName>
</protein>
<reference evidence="1 2" key="1">
    <citation type="journal article" date="2022" name="New Phytol.">
        <title>Ecological generalism drives hyperdiversity of secondary metabolite gene clusters in xylarialean endophytes.</title>
        <authorList>
            <person name="Franco M.E.E."/>
            <person name="Wisecaver J.H."/>
            <person name="Arnold A.E."/>
            <person name="Ju Y.M."/>
            <person name="Slot J.C."/>
            <person name="Ahrendt S."/>
            <person name="Moore L.P."/>
            <person name="Eastman K.E."/>
            <person name="Scott K."/>
            <person name="Konkel Z."/>
            <person name="Mondo S.J."/>
            <person name="Kuo A."/>
            <person name="Hayes R.D."/>
            <person name="Haridas S."/>
            <person name="Andreopoulos B."/>
            <person name="Riley R."/>
            <person name="LaButti K."/>
            <person name="Pangilinan J."/>
            <person name="Lipzen A."/>
            <person name="Amirebrahimi M."/>
            <person name="Yan J."/>
            <person name="Adam C."/>
            <person name="Keymanesh K."/>
            <person name="Ng V."/>
            <person name="Louie K."/>
            <person name="Northen T."/>
            <person name="Drula E."/>
            <person name="Henrissat B."/>
            <person name="Hsieh H.M."/>
            <person name="Youens-Clark K."/>
            <person name="Lutzoni F."/>
            <person name="Miadlikowska J."/>
            <person name="Eastwood D.C."/>
            <person name="Hamelin R.C."/>
            <person name="Grigoriev I.V."/>
            <person name="U'Ren J.M."/>
        </authorList>
    </citation>
    <scope>NUCLEOTIDE SEQUENCE [LARGE SCALE GENOMIC DNA]</scope>
    <source>
        <strain evidence="1 2">ER1909</strain>
    </source>
</reference>
<organism evidence="1 2">
    <name type="scientific">Hypoxylon rubiginosum</name>
    <dbReference type="NCBI Taxonomy" id="110542"/>
    <lineage>
        <taxon>Eukaryota</taxon>
        <taxon>Fungi</taxon>
        <taxon>Dikarya</taxon>
        <taxon>Ascomycota</taxon>
        <taxon>Pezizomycotina</taxon>
        <taxon>Sordariomycetes</taxon>
        <taxon>Xylariomycetidae</taxon>
        <taxon>Xylariales</taxon>
        <taxon>Hypoxylaceae</taxon>
        <taxon>Hypoxylon</taxon>
    </lineage>
</organism>